<dbReference type="FunFam" id="2.60.490.10:FF:000001">
    <property type="entry name" value="P2X purinoceptor"/>
    <property type="match status" value="1"/>
</dbReference>
<gene>
    <name evidence="22" type="primary">LOC110988845</name>
</gene>
<comment type="subcellular location">
    <subcellularLocation>
        <location evidence="1">Cell membrane</location>
        <topology evidence="1">Multi-pass membrane protein</topology>
    </subcellularLocation>
</comment>
<dbReference type="PROSITE" id="PS01212">
    <property type="entry name" value="P2X_RECEPTOR"/>
    <property type="match status" value="1"/>
</dbReference>
<dbReference type="KEGG" id="aplc:110988845"/>
<keyword evidence="10 20" id="KW-0472">Membrane</keyword>
<evidence type="ECO:0000256" key="16">
    <source>
        <dbReference type="ARBA" id="ARBA00036239"/>
    </source>
</evidence>
<evidence type="ECO:0000256" key="20">
    <source>
        <dbReference type="SAM" id="Phobius"/>
    </source>
</evidence>
<feature type="binding site" evidence="18">
    <location>
        <begin position="74"/>
        <end position="76"/>
    </location>
    <ligand>
        <name>ATP</name>
        <dbReference type="ChEBI" id="CHEBI:30616"/>
        <note>ligand shared between two neighboring subunits of the homotrimer</note>
    </ligand>
</feature>
<evidence type="ECO:0000256" key="17">
    <source>
        <dbReference type="ARBA" id="ARBA00036634"/>
    </source>
</evidence>
<evidence type="ECO:0000256" key="18">
    <source>
        <dbReference type="PIRSR" id="PIRSR005713-1"/>
    </source>
</evidence>
<dbReference type="InterPro" id="IPR001429">
    <property type="entry name" value="P2X_purnocptor"/>
</dbReference>
<feature type="binding site" evidence="18">
    <location>
        <begin position="317"/>
        <end position="319"/>
    </location>
    <ligand>
        <name>ATP</name>
        <dbReference type="ChEBI" id="CHEBI:30616"/>
        <note>ligand shared between two neighboring subunits of the homotrimer</note>
    </ligand>
</feature>
<sequence>MTSPEENVPGVGSLLISWALEYDTQKIVHIKNKTIGFLNRLIQLAIVAYVIGYAIIYKKAYQSTDTVISSVTTKLKGVSYTNISGLPDLNIKDTTPYDRIWDVSDYVVPPQQSNAFFVMTNMIITPNQQRGQCPEDPRVPNVGCTPAKESQDCVKGEPVINGNGVRTGKCVPYYYPNGTETYTCEIEAWCPVEYDVNPTQSEPVLKDAKRFTVLIKNTATYPKFHFSKRNILESSNKSYLSGCMYNNETDPFCPIFKLGDIVAATGEDFNKLAYSGGVIGISINWDCNLDYSWKDCTPLYTFSRIDNSEAKLAKGYNFRFSNYYQNETGIDTRTLFKAYGILFEVIVTGTAGKFDFVPLMLNIGTGLALLTMSTVACDIIVCYIMKGHEYYKKKKYLTVKPDAEVNVDYEPLDNASVCSKETNEE</sequence>
<dbReference type="AlphaFoldDB" id="A0A8B7ZY02"/>
<dbReference type="Gene3D" id="1.10.287.940">
    <property type="entry name" value="atp-gated p2x4 ion channel"/>
    <property type="match status" value="1"/>
</dbReference>
<evidence type="ECO:0000313" key="22">
    <source>
        <dbReference type="RefSeq" id="XP_022108441.1"/>
    </source>
</evidence>
<keyword evidence="8 20" id="KW-1133">Transmembrane helix</keyword>
<dbReference type="GO" id="GO:0005524">
    <property type="term" value="F:ATP binding"/>
    <property type="evidence" value="ECO:0007669"/>
    <property type="project" value="UniProtKB-KW"/>
</dbReference>
<evidence type="ECO:0000256" key="3">
    <source>
        <dbReference type="ARBA" id="ARBA00022448"/>
    </source>
</evidence>
<keyword evidence="5 20" id="KW-0812">Transmembrane</keyword>
<dbReference type="PRINTS" id="PR01307">
    <property type="entry name" value="P2XRECEPTOR"/>
</dbReference>
<name>A0A8B7ZY02_ACAPL</name>
<evidence type="ECO:0000256" key="4">
    <source>
        <dbReference type="ARBA" id="ARBA00022475"/>
    </source>
</evidence>
<keyword evidence="4" id="KW-1003">Cell membrane</keyword>
<feature type="disulfide bond" evidence="19">
    <location>
        <begin position="133"/>
        <end position="190"/>
    </location>
</feature>
<keyword evidence="14" id="KW-1071">Ligand-gated ion channel</keyword>
<dbReference type="FunFam" id="1.10.287.940:FF:000010">
    <property type="entry name" value="P2X receptor E"/>
    <property type="match status" value="1"/>
</dbReference>
<keyword evidence="3" id="KW-0813">Transport</keyword>
<dbReference type="GO" id="GO:0033198">
    <property type="term" value="P:response to ATP"/>
    <property type="evidence" value="ECO:0007669"/>
    <property type="project" value="InterPro"/>
</dbReference>
<evidence type="ECO:0000256" key="9">
    <source>
        <dbReference type="ARBA" id="ARBA00023065"/>
    </source>
</evidence>
<feature type="transmembrane region" description="Helical" evidence="20">
    <location>
        <begin position="37"/>
        <end position="56"/>
    </location>
</feature>
<evidence type="ECO:0000256" key="15">
    <source>
        <dbReference type="ARBA" id="ARBA00023303"/>
    </source>
</evidence>
<evidence type="ECO:0000313" key="21">
    <source>
        <dbReference type="Proteomes" id="UP000694845"/>
    </source>
</evidence>
<organism evidence="21 22">
    <name type="scientific">Acanthaster planci</name>
    <name type="common">Crown-of-thorns starfish</name>
    <dbReference type="NCBI Taxonomy" id="133434"/>
    <lineage>
        <taxon>Eukaryota</taxon>
        <taxon>Metazoa</taxon>
        <taxon>Echinodermata</taxon>
        <taxon>Eleutherozoa</taxon>
        <taxon>Asterozoa</taxon>
        <taxon>Asteroidea</taxon>
        <taxon>Valvatacea</taxon>
        <taxon>Valvatida</taxon>
        <taxon>Acanthasteridae</taxon>
        <taxon>Acanthaster</taxon>
    </lineage>
</organism>
<dbReference type="Gene3D" id="2.60.490.10">
    <property type="entry name" value="atp-gated p2x4 ion channel domain"/>
    <property type="match status" value="1"/>
</dbReference>
<proteinExistence type="inferred from homology"/>
<dbReference type="Proteomes" id="UP000694845">
    <property type="component" value="Unplaced"/>
</dbReference>
<dbReference type="GO" id="GO:0001614">
    <property type="term" value="F:purinergic nucleotide receptor activity"/>
    <property type="evidence" value="ECO:0007669"/>
    <property type="project" value="InterPro"/>
</dbReference>
<evidence type="ECO:0000256" key="7">
    <source>
        <dbReference type="ARBA" id="ARBA00022840"/>
    </source>
</evidence>
<evidence type="ECO:0000256" key="13">
    <source>
        <dbReference type="ARBA" id="ARBA00023180"/>
    </source>
</evidence>
<dbReference type="PANTHER" id="PTHR10125:SF31">
    <property type="entry name" value="P2X RECEPTOR E"/>
    <property type="match status" value="1"/>
</dbReference>
<evidence type="ECO:0000256" key="5">
    <source>
        <dbReference type="ARBA" id="ARBA00022692"/>
    </source>
</evidence>
<evidence type="ECO:0000256" key="2">
    <source>
        <dbReference type="ARBA" id="ARBA00009848"/>
    </source>
</evidence>
<keyword evidence="13" id="KW-0325">Glycoprotein</keyword>
<dbReference type="PANTHER" id="PTHR10125">
    <property type="entry name" value="P2X PURINOCEPTOR"/>
    <property type="match status" value="1"/>
</dbReference>
<dbReference type="RefSeq" id="XP_022108441.1">
    <property type="nucleotide sequence ID" value="XM_022252749.1"/>
</dbReference>
<reference evidence="22" key="1">
    <citation type="submission" date="2025-08" db="UniProtKB">
        <authorList>
            <consortium name="RefSeq"/>
        </authorList>
    </citation>
    <scope>IDENTIFICATION</scope>
</reference>
<evidence type="ECO:0000256" key="11">
    <source>
        <dbReference type="ARBA" id="ARBA00023157"/>
    </source>
</evidence>
<dbReference type="GO" id="GO:0098794">
    <property type="term" value="C:postsynapse"/>
    <property type="evidence" value="ECO:0007669"/>
    <property type="project" value="GOC"/>
</dbReference>
<feature type="disulfide bond" evidence="19">
    <location>
        <begin position="144"/>
        <end position="170"/>
    </location>
</feature>
<dbReference type="InterPro" id="IPR027309">
    <property type="entry name" value="P2X_extracellular_dom_sf"/>
</dbReference>
<feature type="disulfide bond" evidence="19">
    <location>
        <begin position="153"/>
        <end position="184"/>
    </location>
</feature>
<dbReference type="NCBIfam" id="TIGR00863">
    <property type="entry name" value="P2X"/>
    <property type="match status" value="1"/>
</dbReference>
<dbReference type="GO" id="GO:0005886">
    <property type="term" value="C:plasma membrane"/>
    <property type="evidence" value="ECO:0007669"/>
    <property type="project" value="UniProtKB-SubCell"/>
</dbReference>
<evidence type="ECO:0000256" key="10">
    <source>
        <dbReference type="ARBA" id="ARBA00023136"/>
    </source>
</evidence>
<evidence type="ECO:0000256" key="6">
    <source>
        <dbReference type="ARBA" id="ARBA00022741"/>
    </source>
</evidence>
<keyword evidence="15" id="KW-0407">Ion channel</keyword>
<protein>
    <submittedName>
        <fullName evidence="22">P2X purinoceptor 4-like isoform X1</fullName>
    </submittedName>
</protein>
<keyword evidence="12" id="KW-0675">Receptor</keyword>
<keyword evidence="11 19" id="KW-1015">Disulfide bond</keyword>
<feature type="disulfide bond" evidence="19">
    <location>
        <begin position="243"/>
        <end position="253"/>
    </location>
</feature>
<dbReference type="InterPro" id="IPR059116">
    <property type="entry name" value="P2X_receptor"/>
</dbReference>
<dbReference type="PIRSF" id="PIRSF005713">
    <property type="entry name" value="P2X_purinoceptor"/>
    <property type="match status" value="1"/>
</dbReference>
<keyword evidence="6 18" id="KW-0547">Nucleotide-binding</keyword>
<evidence type="ECO:0000256" key="14">
    <source>
        <dbReference type="ARBA" id="ARBA00023286"/>
    </source>
</evidence>
<dbReference type="CTD" id="5025"/>
<dbReference type="GO" id="GO:0070588">
    <property type="term" value="P:calcium ion transmembrane transport"/>
    <property type="evidence" value="ECO:0007669"/>
    <property type="project" value="TreeGrafter"/>
</dbReference>
<dbReference type="OrthoDB" id="494673at2759"/>
<comment type="catalytic activity">
    <reaction evidence="17">
        <text>Ca(2+)(in) = Ca(2+)(out)</text>
        <dbReference type="Rhea" id="RHEA:29671"/>
        <dbReference type="ChEBI" id="CHEBI:29108"/>
    </reaction>
</comment>
<evidence type="ECO:0000256" key="8">
    <source>
        <dbReference type="ARBA" id="ARBA00022989"/>
    </source>
</evidence>
<keyword evidence="7 18" id="KW-0067">ATP-binding</keyword>
<keyword evidence="9" id="KW-0406">Ion transport</keyword>
<dbReference type="GO" id="GO:0004931">
    <property type="term" value="F:extracellularly ATP-gated monoatomic cation channel activity"/>
    <property type="evidence" value="ECO:0007669"/>
    <property type="project" value="InterPro"/>
</dbReference>
<comment type="catalytic activity">
    <reaction evidence="16">
        <text>Na(+)(in) = Na(+)(out)</text>
        <dbReference type="Rhea" id="RHEA:34963"/>
        <dbReference type="ChEBI" id="CHEBI:29101"/>
    </reaction>
</comment>
<evidence type="ECO:0000256" key="19">
    <source>
        <dbReference type="PIRSR" id="PIRSR005713-2"/>
    </source>
</evidence>
<comment type="similarity">
    <text evidence="2">Belongs to the P2X receptor family.</text>
</comment>
<feature type="disulfide bond" evidence="19">
    <location>
        <begin position="287"/>
        <end position="296"/>
    </location>
</feature>
<dbReference type="Pfam" id="PF00864">
    <property type="entry name" value="P2X_receptor"/>
    <property type="match status" value="1"/>
</dbReference>
<evidence type="ECO:0000256" key="12">
    <source>
        <dbReference type="ARBA" id="ARBA00023170"/>
    </source>
</evidence>
<feature type="binding site" evidence="18">
    <location>
        <position position="212"/>
    </location>
    <ligand>
        <name>ATP</name>
        <dbReference type="ChEBI" id="CHEBI:30616"/>
        <note>ligand shared between two neighboring subunits of the homotrimer</note>
    </ligand>
</feature>
<feature type="transmembrane region" description="Helical" evidence="20">
    <location>
        <begin position="359"/>
        <end position="385"/>
    </location>
</feature>
<keyword evidence="21" id="KW-1185">Reference proteome</keyword>
<dbReference type="InterPro" id="IPR053792">
    <property type="entry name" value="P2X_RECEPTOR_CS"/>
</dbReference>
<dbReference type="GeneID" id="110988845"/>
<accession>A0A8B7ZY02</accession>
<feature type="binding site" evidence="18">
    <location>
        <position position="337"/>
    </location>
    <ligand>
        <name>ATP</name>
        <dbReference type="ChEBI" id="CHEBI:30616"/>
        <note>ligand shared between two neighboring subunits of the homotrimer</note>
    </ligand>
</feature>
<evidence type="ECO:0000256" key="1">
    <source>
        <dbReference type="ARBA" id="ARBA00004651"/>
    </source>
</evidence>